<sequence>MLLDIQSLRHQYNKSKDAKCAINTLSLQVEPGILALLGPNGAGKSSLMRILATITKPTQGVILWQGQDIVKSPQLLRKELGYLPQYFGVYEQLSGIEFLQYMAGLKGLESSHAKSVIDDLLNKLNLTHAAHQPLKGYSGGMKQRIGIAQALLNDPKLLIIDEPTVGLDPHERANFRQLLTELAADRCIIFSTHIVSDVESIADRIVIMRGGTLIQSATADVLQQKVADKCWTLTVEPSELKQIQHEYIVSHSIRKEGKLELNLVADHCPDSKATERAASLEDAYLYFTSEQSASHSAVRIR</sequence>
<dbReference type="PROSITE" id="PS00211">
    <property type="entry name" value="ABC_TRANSPORTER_1"/>
    <property type="match status" value="1"/>
</dbReference>
<keyword evidence="2" id="KW-0813">Transport</keyword>
<dbReference type="GO" id="GO:0005524">
    <property type="term" value="F:ATP binding"/>
    <property type="evidence" value="ECO:0007669"/>
    <property type="project" value="UniProtKB-KW"/>
</dbReference>
<keyword evidence="3" id="KW-0547">Nucleotide-binding</keyword>
<evidence type="ECO:0000313" key="7">
    <source>
        <dbReference type="Proteomes" id="UP000037848"/>
    </source>
</evidence>
<evidence type="ECO:0000256" key="2">
    <source>
        <dbReference type="ARBA" id="ARBA00022448"/>
    </source>
</evidence>
<dbReference type="Pfam" id="PF00005">
    <property type="entry name" value="ABC_tran"/>
    <property type="match status" value="1"/>
</dbReference>
<dbReference type="PANTHER" id="PTHR43335:SF2">
    <property type="entry name" value="ABC TRANSPORTER, ATP-BINDING PROTEIN"/>
    <property type="match status" value="1"/>
</dbReference>
<dbReference type="EMBL" id="LHPH01000007">
    <property type="protein sequence ID" value="KPH63805.1"/>
    <property type="molecule type" value="Genomic_DNA"/>
</dbReference>
<evidence type="ECO:0000256" key="3">
    <source>
        <dbReference type="ARBA" id="ARBA00022741"/>
    </source>
</evidence>
<dbReference type="GO" id="GO:0016887">
    <property type="term" value="F:ATP hydrolysis activity"/>
    <property type="evidence" value="ECO:0007669"/>
    <property type="project" value="InterPro"/>
</dbReference>
<evidence type="ECO:0000256" key="1">
    <source>
        <dbReference type="ARBA" id="ARBA00005417"/>
    </source>
</evidence>
<keyword evidence="4" id="KW-0067">ATP-binding</keyword>
<name>A0A0N1EV70_9GAMM</name>
<dbReference type="PANTHER" id="PTHR43335">
    <property type="entry name" value="ABC TRANSPORTER, ATP-BINDING PROTEIN"/>
    <property type="match status" value="1"/>
</dbReference>
<dbReference type="SMART" id="SM00382">
    <property type="entry name" value="AAA"/>
    <property type="match status" value="1"/>
</dbReference>
<dbReference type="InterPro" id="IPR027417">
    <property type="entry name" value="P-loop_NTPase"/>
</dbReference>
<dbReference type="Gene3D" id="3.40.50.300">
    <property type="entry name" value="P-loop containing nucleotide triphosphate hydrolases"/>
    <property type="match status" value="1"/>
</dbReference>
<evidence type="ECO:0000259" key="5">
    <source>
        <dbReference type="PROSITE" id="PS50893"/>
    </source>
</evidence>
<dbReference type="CDD" id="cd03264">
    <property type="entry name" value="ABC_drug_resistance_like"/>
    <property type="match status" value="1"/>
</dbReference>
<evidence type="ECO:0000256" key="4">
    <source>
        <dbReference type="ARBA" id="ARBA00022840"/>
    </source>
</evidence>
<keyword evidence="7" id="KW-1185">Reference proteome</keyword>
<accession>A0A0N1EV70</accession>
<dbReference type="RefSeq" id="WP_054453778.1">
    <property type="nucleotide sequence ID" value="NZ_LHPH01000007.1"/>
</dbReference>
<dbReference type="InterPro" id="IPR003593">
    <property type="entry name" value="AAA+_ATPase"/>
</dbReference>
<reference evidence="6 7" key="1">
    <citation type="submission" date="2015-08" db="EMBL/GenBank/DDBJ databases">
        <title>Draft Genome Sequence of Pseudoalteromonas porphyrae UCD-SED14.</title>
        <authorList>
            <person name="Coil D.A."/>
            <person name="Jospin G."/>
            <person name="Lee R.D."/>
            <person name="Eisen J.A."/>
        </authorList>
    </citation>
    <scope>NUCLEOTIDE SEQUENCE [LARGE SCALE GENOMIC DNA]</scope>
    <source>
        <strain evidence="6 7">UCD-SED14</strain>
    </source>
</reference>
<comment type="similarity">
    <text evidence="1">Belongs to the ABC transporter superfamily.</text>
</comment>
<dbReference type="OrthoDB" id="9778547at2"/>
<dbReference type="PATRIC" id="fig|187330.3.peg.3593"/>
<dbReference type="STRING" id="187330.AMS58_02510"/>
<evidence type="ECO:0000313" key="6">
    <source>
        <dbReference type="EMBL" id="KPH63805.1"/>
    </source>
</evidence>
<comment type="caution">
    <text evidence="6">The sequence shown here is derived from an EMBL/GenBank/DDBJ whole genome shotgun (WGS) entry which is preliminary data.</text>
</comment>
<protein>
    <submittedName>
        <fullName evidence="6">ABC transporter</fullName>
    </submittedName>
</protein>
<dbReference type="Proteomes" id="UP000037848">
    <property type="component" value="Unassembled WGS sequence"/>
</dbReference>
<feature type="domain" description="ABC transporter" evidence="5">
    <location>
        <begin position="3"/>
        <end position="235"/>
    </location>
</feature>
<dbReference type="InterPro" id="IPR017871">
    <property type="entry name" value="ABC_transporter-like_CS"/>
</dbReference>
<dbReference type="AlphaFoldDB" id="A0A0N1EV70"/>
<dbReference type="SUPFAM" id="SSF52540">
    <property type="entry name" value="P-loop containing nucleoside triphosphate hydrolases"/>
    <property type="match status" value="1"/>
</dbReference>
<dbReference type="InterPro" id="IPR003439">
    <property type="entry name" value="ABC_transporter-like_ATP-bd"/>
</dbReference>
<dbReference type="PROSITE" id="PS50893">
    <property type="entry name" value="ABC_TRANSPORTER_2"/>
    <property type="match status" value="1"/>
</dbReference>
<proteinExistence type="inferred from homology"/>
<gene>
    <name evidence="6" type="ORF">ADS77_07775</name>
</gene>
<organism evidence="6 7">
    <name type="scientific">Pseudoalteromonas porphyrae</name>
    <dbReference type="NCBI Taxonomy" id="187330"/>
    <lineage>
        <taxon>Bacteria</taxon>
        <taxon>Pseudomonadati</taxon>
        <taxon>Pseudomonadota</taxon>
        <taxon>Gammaproteobacteria</taxon>
        <taxon>Alteromonadales</taxon>
        <taxon>Pseudoalteromonadaceae</taxon>
        <taxon>Pseudoalteromonas</taxon>
    </lineage>
</organism>